<feature type="compositionally biased region" description="Polar residues" evidence="1">
    <location>
        <begin position="517"/>
        <end position="530"/>
    </location>
</feature>
<protein>
    <submittedName>
        <fullName evidence="2">Uncharacterized protein</fullName>
    </submittedName>
</protein>
<feature type="compositionally biased region" description="Pro residues" evidence="1">
    <location>
        <begin position="501"/>
        <end position="516"/>
    </location>
</feature>
<evidence type="ECO:0000256" key="1">
    <source>
        <dbReference type="SAM" id="MobiDB-lite"/>
    </source>
</evidence>
<dbReference type="Proteomes" id="UP001164286">
    <property type="component" value="Unassembled WGS sequence"/>
</dbReference>
<feature type="region of interest" description="Disordered" evidence="1">
    <location>
        <begin position="121"/>
        <end position="140"/>
    </location>
</feature>
<proteinExistence type="predicted"/>
<feature type="compositionally biased region" description="Low complexity" evidence="1">
    <location>
        <begin position="125"/>
        <end position="138"/>
    </location>
</feature>
<feature type="compositionally biased region" description="Low complexity" evidence="1">
    <location>
        <begin position="285"/>
        <end position="295"/>
    </location>
</feature>
<gene>
    <name evidence="2" type="ORF">MKK02DRAFT_42714</name>
</gene>
<accession>A0AA38HBJ6</accession>
<dbReference type="EMBL" id="JAKWFO010000003">
    <property type="protein sequence ID" value="KAI9638327.1"/>
    <property type="molecule type" value="Genomic_DNA"/>
</dbReference>
<keyword evidence="3" id="KW-1185">Reference proteome</keyword>
<feature type="region of interest" description="Disordered" evidence="1">
    <location>
        <begin position="241"/>
        <end position="346"/>
    </location>
</feature>
<organism evidence="2 3">
    <name type="scientific">Dioszegia hungarica</name>
    <dbReference type="NCBI Taxonomy" id="4972"/>
    <lineage>
        <taxon>Eukaryota</taxon>
        <taxon>Fungi</taxon>
        <taxon>Dikarya</taxon>
        <taxon>Basidiomycota</taxon>
        <taxon>Agaricomycotina</taxon>
        <taxon>Tremellomycetes</taxon>
        <taxon>Tremellales</taxon>
        <taxon>Bulleribasidiaceae</taxon>
        <taxon>Dioszegia</taxon>
    </lineage>
</organism>
<feature type="compositionally biased region" description="Low complexity" evidence="1">
    <location>
        <begin position="373"/>
        <end position="409"/>
    </location>
</feature>
<name>A0AA38HBJ6_9TREE</name>
<feature type="compositionally biased region" description="Low complexity" evidence="1">
    <location>
        <begin position="489"/>
        <end position="500"/>
    </location>
</feature>
<reference evidence="2" key="1">
    <citation type="journal article" date="2022" name="G3 (Bethesda)">
        <title>High quality genome of the basidiomycete yeast Dioszegia hungarica PDD-24b-2 isolated from cloud water.</title>
        <authorList>
            <person name="Jarrige D."/>
            <person name="Haridas S."/>
            <person name="Bleykasten-Grosshans C."/>
            <person name="Joly M."/>
            <person name="Nadalig T."/>
            <person name="Sancelme M."/>
            <person name="Vuilleumier S."/>
            <person name="Grigoriev I.V."/>
            <person name="Amato P."/>
            <person name="Bringel F."/>
        </authorList>
    </citation>
    <scope>NUCLEOTIDE SEQUENCE</scope>
    <source>
        <strain evidence="2">PDD-24b-2</strain>
    </source>
</reference>
<feature type="compositionally biased region" description="Polar residues" evidence="1">
    <location>
        <begin position="410"/>
        <end position="451"/>
    </location>
</feature>
<feature type="region of interest" description="Disordered" evidence="1">
    <location>
        <begin position="373"/>
        <end position="548"/>
    </location>
</feature>
<dbReference type="RefSeq" id="XP_052948104.1">
    <property type="nucleotide sequence ID" value="XM_053092125.1"/>
</dbReference>
<feature type="compositionally biased region" description="Low complexity" evidence="1">
    <location>
        <begin position="538"/>
        <end position="548"/>
    </location>
</feature>
<feature type="region of interest" description="Disordered" evidence="1">
    <location>
        <begin position="52"/>
        <end position="115"/>
    </location>
</feature>
<dbReference type="AlphaFoldDB" id="A0AA38HBJ6"/>
<feature type="compositionally biased region" description="Gly residues" evidence="1">
    <location>
        <begin position="478"/>
        <end position="488"/>
    </location>
</feature>
<comment type="caution">
    <text evidence="2">The sequence shown here is derived from an EMBL/GenBank/DDBJ whole genome shotgun (WGS) entry which is preliminary data.</text>
</comment>
<evidence type="ECO:0000313" key="3">
    <source>
        <dbReference type="Proteomes" id="UP001164286"/>
    </source>
</evidence>
<feature type="compositionally biased region" description="Low complexity" evidence="1">
    <location>
        <begin position="336"/>
        <end position="346"/>
    </location>
</feature>
<dbReference type="GeneID" id="77731330"/>
<feature type="compositionally biased region" description="Polar residues" evidence="1">
    <location>
        <begin position="251"/>
        <end position="263"/>
    </location>
</feature>
<feature type="compositionally biased region" description="Polar residues" evidence="1">
    <location>
        <begin position="78"/>
        <end position="87"/>
    </location>
</feature>
<sequence length="634" mass="67007">MALQHPSAGPAPTLDVLLMAHRMAAARGEQLDVEAYMTDEMRREWFERREPFMPAEDADGSGSRKKRRISMDGDGTLHTASSPSTPYQPDITDPAYSPSHPSSKRHRTSLVEQHWTQRRRTYLPGDGSAGAHGSNSGNVEEQDDIISVPGGMVVPTPLLSNVGIGTGNWRRKPEVEADKEEVQASASYWNTLLIRARRDRGPQWDYSTQSYQVDRHSRAYYTHMDKPLNEDLPPPEEVVAGTGMGGAPTFANLTRTASSSGESRSGGMAIPTLPFTGLGAGGPSAGARPGSPRSRTQSISQPRPGSSGALLPGDLPPRSESLFPSLGSTFPPGTAPSPAQLQQLHAQQQQALLAQQQAQQAQQRQVIQQQQQQQGQMSQPSGSQPYQQLYQQQQAQLQQRLPPHLQHMQSSLHPQYGSPTSSASGTLPNISPNPGGNSGQLARTISPSSLYPSPGPNPHAPLRRTPSLSEPSPLPNGTGTGTSNGNGGIPNPSYTGQSPQSQPPPGFPPTYYPPPTNTSSLQLQPSQRATSYGPLPKGPQGATPQQQAWAAQAKTMGLGYDQFQEMMLQHQANQANGGGAGTVNPHSLGRPKGNGMLGGMNGSVNLAQITGGNVNGMKGGAGGGGPMLGGGGVD</sequence>
<evidence type="ECO:0000313" key="2">
    <source>
        <dbReference type="EMBL" id="KAI9638327.1"/>
    </source>
</evidence>